<protein>
    <recommendedName>
        <fullName evidence="5">Membrane-bound transcription factor site-2 protease</fullName>
        <ecNumber evidence="4">3.4.24.85</ecNumber>
    </recommendedName>
    <alternativeName>
        <fullName evidence="9">Endopeptidase S2P</fullName>
    </alternativeName>
</protein>
<gene>
    <name evidence="14" type="ORF">ODALV1_LOCUS2416</name>
</gene>
<feature type="transmembrane region" description="Helical" evidence="12">
    <location>
        <begin position="610"/>
        <end position="629"/>
    </location>
</feature>
<dbReference type="EC" id="3.4.24.85" evidence="4"/>
<keyword evidence="7 12" id="KW-1133">Transmembrane helix</keyword>
<dbReference type="InterPro" id="IPR001193">
    <property type="entry name" value="MBTPS2"/>
</dbReference>
<evidence type="ECO:0000256" key="7">
    <source>
        <dbReference type="ARBA" id="ARBA00022989"/>
    </source>
</evidence>
<feature type="transmembrane region" description="Helical" evidence="12">
    <location>
        <begin position="156"/>
        <end position="176"/>
    </location>
</feature>
<dbReference type="CDD" id="cd05709">
    <property type="entry name" value="S2P-M50"/>
    <property type="match status" value="1"/>
</dbReference>
<dbReference type="InterPro" id="IPR008915">
    <property type="entry name" value="Peptidase_M50"/>
</dbReference>
<evidence type="ECO:0000256" key="3">
    <source>
        <dbReference type="ARBA" id="ARBA00009989"/>
    </source>
</evidence>
<dbReference type="EMBL" id="CAXLJM020000007">
    <property type="protein sequence ID" value="CAL8072952.1"/>
    <property type="molecule type" value="Genomic_DNA"/>
</dbReference>
<dbReference type="Pfam" id="PF02163">
    <property type="entry name" value="Peptidase_M50"/>
    <property type="match status" value="1"/>
</dbReference>
<dbReference type="PRINTS" id="PR01000">
    <property type="entry name" value="SREBPS2PTASE"/>
</dbReference>
<dbReference type="InterPro" id="IPR036034">
    <property type="entry name" value="PDZ_sf"/>
</dbReference>
<comment type="function">
    <text evidence="10">Zinc metalloprotease that mediates intramembrane proteolysis of proteins such as ATF6, ATF6B, SREBF1/SREBP1 and SREBF2/SREBP2. Catalyzes the second step in the proteolytic activation of the sterol regulatory element-binding proteins (SREBPs) SREBF1/SREBP1 and SREBF2/SREBP2: cleaves SREBPs within the first transmembrane segment, thereby releasing the N-terminal segment with a portion of the transmembrane segment attached. Mature N-terminal SREBP fragments shuttle to the nucleus and activate gene transcription. Also mediates the second step in the proteolytic activation of the cyclic AMP-dependent transcription factor ATF-6 (ATF6 and ATF6B). Involved in intramembrane proteolysis during bone formation. In astrocytes and osteoblasts, upon DNA damage and ER stress, mediates the second step of the regulated intramembrane proteolytic activation of the transcription factor CREB3L1, leading to the inhibition of cell-cycle progression.</text>
</comment>
<evidence type="ECO:0000256" key="11">
    <source>
        <dbReference type="SAM" id="MobiDB-lite"/>
    </source>
</evidence>
<evidence type="ECO:0000313" key="15">
    <source>
        <dbReference type="Proteomes" id="UP001642540"/>
    </source>
</evidence>
<comment type="caution">
    <text evidence="14">The sequence shown here is derived from an EMBL/GenBank/DDBJ whole genome shotgun (WGS) entry which is preliminary data.</text>
</comment>
<evidence type="ECO:0000259" key="13">
    <source>
        <dbReference type="Pfam" id="PF02163"/>
    </source>
</evidence>
<comment type="catalytic activity">
    <reaction evidence="1">
        <text>Cleaves several transcription factors that are type-2 transmembrane proteins within membrane-spanning domains. Known substrates include sterol regulatory element-binding protein (SREBP) -1, SREBP-2 and forms of the transcriptional activator ATF6. SREBP-2 is cleaved at the site 477-DRSRILL-|-CVLTFLCLSFNPLTSLLQWGGA-505. The residues Asn-Pro, 11 residues distal to the site of cleavage in the membrane-spanning domain, are important for cleavage by S2P endopeptidase. Replacement of either of these residues does not prevent cleavage, but there is no cleavage if both of these residues are replaced.</text>
        <dbReference type="EC" id="3.4.24.85"/>
    </reaction>
</comment>
<evidence type="ECO:0000256" key="6">
    <source>
        <dbReference type="ARBA" id="ARBA00022692"/>
    </source>
</evidence>
<feature type="transmembrane region" description="Helical" evidence="12">
    <location>
        <begin position="220"/>
        <end position="239"/>
    </location>
</feature>
<keyword evidence="8 12" id="KW-0472">Membrane</keyword>
<evidence type="ECO:0000256" key="5">
    <source>
        <dbReference type="ARBA" id="ARBA00014400"/>
    </source>
</evidence>
<dbReference type="Proteomes" id="UP001642540">
    <property type="component" value="Unassembled WGS sequence"/>
</dbReference>
<comment type="similarity">
    <text evidence="3">Belongs to the peptidase M50A family.</text>
</comment>
<organism evidence="14 15">
    <name type="scientific">Orchesella dallaii</name>
    <dbReference type="NCBI Taxonomy" id="48710"/>
    <lineage>
        <taxon>Eukaryota</taxon>
        <taxon>Metazoa</taxon>
        <taxon>Ecdysozoa</taxon>
        <taxon>Arthropoda</taxon>
        <taxon>Hexapoda</taxon>
        <taxon>Collembola</taxon>
        <taxon>Entomobryomorpha</taxon>
        <taxon>Entomobryoidea</taxon>
        <taxon>Orchesellidae</taxon>
        <taxon>Orchesellinae</taxon>
        <taxon>Orchesella</taxon>
    </lineage>
</organism>
<feature type="transmembrane region" description="Helical" evidence="12">
    <location>
        <begin position="6"/>
        <end position="24"/>
    </location>
</feature>
<dbReference type="SUPFAM" id="SSF50156">
    <property type="entry name" value="PDZ domain-like"/>
    <property type="match status" value="1"/>
</dbReference>
<evidence type="ECO:0000256" key="4">
    <source>
        <dbReference type="ARBA" id="ARBA00012347"/>
    </source>
</evidence>
<keyword evidence="6 12" id="KW-0812">Transmembrane</keyword>
<comment type="subcellular location">
    <subcellularLocation>
        <location evidence="2">Endomembrane system</location>
        <topology evidence="2">Multi-pass membrane protein</topology>
    </subcellularLocation>
</comment>
<feature type="transmembrane region" description="Helical" evidence="12">
    <location>
        <begin position="51"/>
        <end position="73"/>
    </location>
</feature>
<sequence length="631" mass="69645">MDWKTLVVFTVIFHGIVFALRRQWILRMDTKLFNSTLNGMSSHRIRKYVRVWFRMGTYATIVLGFPFTIWLFLRTIFHAIFPSIVAVAEAVTPTSFFSDDVTSISPPLELHHEKQSPYPEADIIAATSSASQTNGDSSYLTIQPVLPGWNLPLTYLPYYILAIFISVVVHEAGHAVASAAHKIPILSVGVSLFGPLIPTAHVELNSNQLKETQLKKQLDILTAGVWMNIYLALITYFIVPKLLPAFLWPTHSVGNGITVTSVYAGSGVGGPGGLVRGDVITGIEDCPVRDLDSWLTCLENIWEADPVGYCVQNEIVSRLSNNTEGCCGPQGDNSMTHLCFVQVDKPNKPIMPVIETNSILQTALNLTTINTKGNSTETGPVVEEDASPNIPPLPEKMVENHTSAFCLPAKPLVTGEAYGDRDDDDDTLSDNHYFKSHLGRCYAPSYKCESGNSVSSSMPFSEDLNPSESDKAQSEDDTDTHCFLPRLVQQQESEMKRFRVVQIHRRQSTEKQSVLFVGNVWDLVDGDVKTSDFVPRDWFLSKLLGFAKFSVFPRELETVLLLTAGLSAGLAVVNMLPIYGLDGYHIVDAIVHASVSKGWEGRRATRLVKIISYVALAVALLTIFCSVSLSL</sequence>
<feature type="compositionally biased region" description="Polar residues" evidence="11">
    <location>
        <begin position="457"/>
        <end position="467"/>
    </location>
</feature>
<feature type="transmembrane region" description="Helical" evidence="12">
    <location>
        <begin position="558"/>
        <end position="579"/>
    </location>
</feature>
<evidence type="ECO:0000313" key="14">
    <source>
        <dbReference type="EMBL" id="CAL8072952.1"/>
    </source>
</evidence>
<evidence type="ECO:0000256" key="12">
    <source>
        <dbReference type="SAM" id="Phobius"/>
    </source>
</evidence>
<evidence type="ECO:0000256" key="2">
    <source>
        <dbReference type="ARBA" id="ARBA00004127"/>
    </source>
</evidence>
<feature type="region of interest" description="Disordered" evidence="11">
    <location>
        <begin position="457"/>
        <end position="477"/>
    </location>
</feature>
<keyword evidence="15" id="KW-1185">Reference proteome</keyword>
<evidence type="ECO:0000256" key="8">
    <source>
        <dbReference type="ARBA" id="ARBA00023136"/>
    </source>
</evidence>
<proteinExistence type="inferred from homology"/>
<evidence type="ECO:0000256" key="10">
    <source>
        <dbReference type="ARBA" id="ARBA00045828"/>
    </source>
</evidence>
<accession>A0ABP1PPU6</accession>
<dbReference type="PANTHER" id="PTHR13325">
    <property type="entry name" value="PROTEASE M50 MEMBRANE-BOUND TRANSCRIPTION FACTOR SITE 2 PROTEASE"/>
    <property type="match status" value="1"/>
</dbReference>
<evidence type="ECO:0000256" key="1">
    <source>
        <dbReference type="ARBA" id="ARBA00001350"/>
    </source>
</evidence>
<reference evidence="14 15" key="1">
    <citation type="submission" date="2024-08" db="EMBL/GenBank/DDBJ databases">
        <authorList>
            <person name="Cucini C."/>
            <person name="Frati F."/>
        </authorList>
    </citation>
    <scope>NUCLEOTIDE SEQUENCE [LARGE SCALE GENOMIC DNA]</scope>
</reference>
<dbReference type="PANTHER" id="PTHR13325:SF3">
    <property type="entry name" value="MEMBRANE-BOUND TRANSCRIPTION FACTOR SITE-2 PROTEASE"/>
    <property type="match status" value="1"/>
</dbReference>
<evidence type="ECO:0000256" key="9">
    <source>
        <dbReference type="ARBA" id="ARBA00032658"/>
    </source>
</evidence>
<name>A0ABP1PPU6_9HEXA</name>
<feature type="domain" description="Peptidase M50" evidence="13">
    <location>
        <begin position="158"/>
        <end position="613"/>
    </location>
</feature>
<feature type="transmembrane region" description="Helical" evidence="12">
    <location>
        <begin position="183"/>
        <end position="200"/>
    </location>
</feature>